<protein>
    <submittedName>
        <fullName evidence="2">Uncharacterized protein</fullName>
    </submittedName>
</protein>
<feature type="region of interest" description="Disordered" evidence="1">
    <location>
        <begin position="145"/>
        <end position="171"/>
    </location>
</feature>
<feature type="compositionally biased region" description="Gly residues" evidence="1">
    <location>
        <begin position="149"/>
        <end position="158"/>
    </location>
</feature>
<accession>A0A9W4H4V6</accession>
<proteinExistence type="predicted"/>
<evidence type="ECO:0000313" key="3">
    <source>
        <dbReference type="Proteomes" id="UP001153328"/>
    </source>
</evidence>
<gene>
    <name evidence="2" type="ORF">SBRY_50454</name>
</gene>
<evidence type="ECO:0000313" key="2">
    <source>
        <dbReference type="EMBL" id="CAG7650817.1"/>
    </source>
</evidence>
<dbReference type="EMBL" id="CAJVAX010000019">
    <property type="protein sequence ID" value="CAG7650817.1"/>
    <property type="molecule type" value="Genomic_DNA"/>
</dbReference>
<dbReference type="AlphaFoldDB" id="A0A9W4H4V6"/>
<name>A0A9W4H4V6_9ACTN</name>
<organism evidence="2 3">
    <name type="scientific">Actinacidiphila bryophytorum</name>
    <dbReference type="NCBI Taxonomy" id="1436133"/>
    <lineage>
        <taxon>Bacteria</taxon>
        <taxon>Bacillati</taxon>
        <taxon>Actinomycetota</taxon>
        <taxon>Actinomycetes</taxon>
        <taxon>Kitasatosporales</taxon>
        <taxon>Streptomycetaceae</taxon>
        <taxon>Actinacidiphila</taxon>
    </lineage>
</organism>
<sequence>MLPGRRAAAGRGAYVPGGAGPQHAAALGGRGAAGACVLRDRVAGVAGRPGLLRPGRRRHRVGAGAPADGGAVRGHRRAGDVPGARAGPRPRAGPRGGQGAARARALRDAGAPRRPGRRTPADLHRALAGRRRAVDGAVRRVRTGAGRRAAGGGPVGGGRGRRLPGVPAGRRRALDCRGGRAAAGGGRWGLSRGAGAEVGPRGRGRGWAAGSAGAECQTPALRWSVWMTHGWNWSAGARGTSGCWSAPTRPR</sequence>
<feature type="compositionally biased region" description="Low complexity" evidence="1">
    <location>
        <begin position="80"/>
        <end position="90"/>
    </location>
</feature>
<keyword evidence="3" id="KW-1185">Reference proteome</keyword>
<feature type="region of interest" description="Disordered" evidence="1">
    <location>
        <begin position="49"/>
        <end position="121"/>
    </location>
</feature>
<feature type="compositionally biased region" description="Low complexity" evidence="1">
    <location>
        <begin position="1"/>
        <end position="14"/>
    </location>
</feature>
<evidence type="ECO:0000256" key="1">
    <source>
        <dbReference type="SAM" id="MobiDB-lite"/>
    </source>
</evidence>
<dbReference type="Proteomes" id="UP001153328">
    <property type="component" value="Unassembled WGS sequence"/>
</dbReference>
<feature type="region of interest" description="Disordered" evidence="1">
    <location>
        <begin position="1"/>
        <end position="27"/>
    </location>
</feature>
<reference evidence="2" key="1">
    <citation type="submission" date="2021-06" db="EMBL/GenBank/DDBJ databases">
        <authorList>
            <person name="Arsene-Ploetze F."/>
        </authorList>
    </citation>
    <scope>NUCLEOTIDE SEQUENCE</scope>
    <source>
        <strain evidence="2">SBRY1</strain>
    </source>
</reference>
<comment type="caution">
    <text evidence="2">The sequence shown here is derived from an EMBL/GenBank/DDBJ whole genome shotgun (WGS) entry which is preliminary data.</text>
</comment>